<dbReference type="CDD" id="cd03364">
    <property type="entry name" value="TOPRIM_DnaG_primases"/>
    <property type="match status" value="1"/>
</dbReference>
<gene>
    <name evidence="12" type="primary">dnaG</name>
    <name evidence="16" type="ORF">SAMN02745190_00708</name>
</gene>
<dbReference type="SUPFAM" id="SSF57783">
    <property type="entry name" value="Zinc beta-ribbon"/>
    <property type="match status" value="1"/>
</dbReference>
<feature type="domain" description="Toprim" evidence="15">
    <location>
        <begin position="261"/>
        <end position="342"/>
    </location>
</feature>
<comment type="function">
    <text evidence="12 13">RNA polymerase that catalyzes the synthesis of short RNA molecules used as primers for DNA polymerase during DNA replication.</text>
</comment>
<evidence type="ECO:0000256" key="11">
    <source>
        <dbReference type="ARBA" id="ARBA00023163"/>
    </source>
</evidence>
<dbReference type="InterPro" id="IPR050219">
    <property type="entry name" value="DnaG_primase"/>
</dbReference>
<dbReference type="GO" id="GO:1990077">
    <property type="term" value="C:primosome complex"/>
    <property type="evidence" value="ECO:0007669"/>
    <property type="project" value="UniProtKB-KW"/>
</dbReference>
<evidence type="ECO:0000256" key="10">
    <source>
        <dbReference type="ARBA" id="ARBA00023125"/>
    </source>
</evidence>
<dbReference type="InterPro" id="IPR019475">
    <property type="entry name" value="DNA_primase_DnaB-bd"/>
</dbReference>
<dbReference type="InterPro" id="IPR006171">
    <property type="entry name" value="TOPRIM_dom"/>
</dbReference>
<dbReference type="InterPro" id="IPR037068">
    <property type="entry name" value="DNA_primase_core_N_sf"/>
</dbReference>
<evidence type="ECO:0000256" key="9">
    <source>
        <dbReference type="ARBA" id="ARBA00022842"/>
    </source>
</evidence>
<keyword evidence="11 12" id="KW-0804">Transcription</keyword>
<protein>
    <recommendedName>
        <fullName evidence="12 13">DNA primase</fullName>
        <ecNumber evidence="12">2.7.7.101</ecNumber>
    </recommendedName>
</protein>
<comment type="catalytic activity">
    <reaction evidence="12">
        <text>ssDNA + n NTP = ssDNA/pppN(pN)n-1 hybrid + (n-1) diphosphate.</text>
        <dbReference type="EC" id="2.7.7.101"/>
    </reaction>
</comment>
<dbReference type="GO" id="GO:0003899">
    <property type="term" value="F:DNA-directed RNA polymerase activity"/>
    <property type="evidence" value="ECO:0007669"/>
    <property type="project" value="UniProtKB-UniRule"/>
</dbReference>
<dbReference type="STRING" id="1123243.SAMN02745190_00708"/>
<dbReference type="PANTHER" id="PTHR30313">
    <property type="entry name" value="DNA PRIMASE"/>
    <property type="match status" value="1"/>
</dbReference>
<proteinExistence type="inferred from homology"/>
<dbReference type="Proteomes" id="UP000184404">
    <property type="component" value="Unassembled WGS sequence"/>
</dbReference>
<dbReference type="Pfam" id="PF01807">
    <property type="entry name" value="Zn_ribbon_DnaG"/>
    <property type="match status" value="1"/>
</dbReference>
<dbReference type="InterPro" id="IPR016136">
    <property type="entry name" value="DNA_helicase_N/primase_C"/>
</dbReference>
<dbReference type="Pfam" id="PF10410">
    <property type="entry name" value="DnaB_bind"/>
    <property type="match status" value="1"/>
</dbReference>
<dbReference type="FunFam" id="3.90.980.10:FF:000001">
    <property type="entry name" value="DNA primase"/>
    <property type="match status" value="1"/>
</dbReference>
<dbReference type="GO" id="GO:0006269">
    <property type="term" value="P:DNA replication, synthesis of primer"/>
    <property type="evidence" value="ECO:0007669"/>
    <property type="project" value="UniProtKB-UniRule"/>
</dbReference>
<name>A0A1M4UM11_9FIRM</name>
<dbReference type="PROSITE" id="PS50880">
    <property type="entry name" value="TOPRIM"/>
    <property type="match status" value="1"/>
</dbReference>
<dbReference type="PIRSF" id="PIRSF002811">
    <property type="entry name" value="DnaG"/>
    <property type="match status" value="1"/>
</dbReference>
<dbReference type="AlphaFoldDB" id="A0A1M4UM11"/>
<evidence type="ECO:0000256" key="13">
    <source>
        <dbReference type="PIRNR" id="PIRNR002811"/>
    </source>
</evidence>
<dbReference type="SMART" id="SM00400">
    <property type="entry name" value="ZnF_CHCC"/>
    <property type="match status" value="1"/>
</dbReference>
<keyword evidence="2 12" id="KW-0639">Primosome</keyword>
<dbReference type="GO" id="GO:0000428">
    <property type="term" value="C:DNA-directed RNA polymerase complex"/>
    <property type="evidence" value="ECO:0007669"/>
    <property type="project" value="UniProtKB-KW"/>
</dbReference>
<feature type="zinc finger region" description="CHC2-type" evidence="12 14">
    <location>
        <begin position="40"/>
        <end position="64"/>
    </location>
</feature>
<dbReference type="InterPro" id="IPR006295">
    <property type="entry name" value="DNA_primase_DnaG"/>
</dbReference>
<keyword evidence="1 12" id="KW-0240">DNA-directed RNA polymerase</keyword>
<dbReference type="HAMAP" id="MF_00974">
    <property type="entry name" value="DNA_primase_DnaG"/>
    <property type="match status" value="1"/>
</dbReference>
<dbReference type="InterPro" id="IPR034151">
    <property type="entry name" value="TOPRIM_DnaG_bac"/>
</dbReference>
<comment type="subunit">
    <text evidence="12">Monomer. Interacts with DnaB.</text>
</comment>
<keyword evidence="17" id="KW-1185">Reference proteome</keyword>
<dbReference type="Pfam" id="PF08275">
    <property type="entry name" value="DNAG_N"/>
    <property type="match status" value="1"/>
</dbReference>
<keyword evidence="7 12" id="KW-0863">Zinc-finger</keyword>
<evidence type="ECO:0000313" key="17">
    <source>
        <dbReference type="Proteomes" id="UP000184404"/>
    </source>
</evidence>
<keyword evidence="4 12" id="KW-0548">Nucleotidyltransferase</keyword>
<keyword evidence="5 12" id="KW-0235">DNA replication</keyword>
<dbReference type="EC" id="2.7.7.101" evidence="12"/>
<comment type="cofactor">
    <cofactor evidence="12 13 14">
        <name>Zn(2+)</name>
        <dbReference type="ChEBI" id="CHEBI:29105"/>
    </cofactor>
    <text evidence="12 13 14">Binds 1 zinc ion per monomer.</text>
</comment>
<dbReference type="GO" id="GO:0005737">
    <property type="term" value="C:cytoplasm"/>
    <property type="evidence" value="ECO:0007669"/>
    <property type="project" value="TreeGrafter"/>
</dbReference>
<dbReference type="InterPro" id="IPR030846">
    <property type="entry name" value="DnaG_bac"/>
</dbReference>
<accession>A0A1M4UM11</accession>
<keyword evidence="3 12" id="KW-0808">Transferase</keyword>
<keyword evidence="8 12" id="KW-0862">Zinc</keyword>
<reference evidence="16 17" key="1">
    <citation type="submission" date="2016-11" db="EMBL/GenBank/DDBJ databases">
        <authorList>
            <person name="Jaros S."/>
            <person name="Januszkiewicz K."/>
            <person name="Wedrychowicz H."/>
        </authorList>
    </citation>
    <scope>NUCLEOTIDE SEQUENCE [LARGE SCALE GENOMIC DNA]</scope>
    <source>
        <strain evidence="16 17">DSM 10502</strain>
    </source>
</reference>
<evidence type="ECO:0000313" key="16">
    <source>
        <dbReference type="EMBL" id="SHE57603.1"/>
    </source>
</evidence>
<comment type="domain">
    <text evidence="12">Contains an N-terminal zinc-binding domain, a central core domain that contains the primase activity, and a C-terminal DnaB-binding domain.</text>
</comment>
<dbReference type="EMBL" id="FQUG01000003">
    <property type="protein sequence ID" value="SHE57603.1"/>
    <property type="molecule type" value="Genomic_DNA"/>
</dbReference>
<evidence type="ECO:0000256" key="8">
    <source>
        <dbReference type="ARBA" id="ARBA00022833"/>
    </source>
</evidence>
<dbReference type="Gene3D" id="1.10.860.10">
    <property type="entry name" value="DNAb Helicase, Chain A"/>
    <property type="match status" value="1"/>
</dbReference>
<organism evidence="16 17">
    <name type="scientific">Schwartzia succinivorans DSM 10502</name>
    <dbReference type="NCBI Taxonomy" id="1123243"/>
    <lineage>
        <taxon>Bacteria</taxon>
        <taxon>Bacillati</taxon>
        <taxon>Bacillota</taxon>
        <taxon>Negativicutes</taxon>
        <taxon>Selenomonadales</taxon>
        <taxon>Selenomonadaceae</taxon>
        <taxon>Schwartzia</taxon>
    </lineage>
</organism>
<dbReference type="GO" id="GO:0008270">
    <property type="term" value="F:zinc ion binding"/>
    <property type="evidence" value="ECO:0007669"/>
    <property type="project" value="UniProtKB-UniRule"/>
</dbReference>
<dbReference type="InterPro" id="IPR002694">
    <property type="entry name" value="Znf_CHC2"/>
</dbReference>
<keyword evidence="6 12" id="KW-0479">Metal-binding</keyword>
<dbReference type="OrthoDB" id="9803773at2"/>
<dbReference type="GO" id="GO:0003677">
    <property type="term" value="F:DNA binding"/>
    <property type="evidence" value="ECO:0007669"/>
    <property type="project" value="UniProtKB-KW"/>
</dbReference>
<dbReference type="Gene3D" id="3.40.1360.10">
    <property type="match status" value="1"/>
</dbReference>
<evidence type="ECO:0000256" key="6">
    <source>
        <dbReference type="ARBA" id="ARBA00022723"/>
    </source>
</evidence>
<evidence type="ECO:0000256" key="7">
    <source>
        <dbReference type="ARBA" id="ARBA00022771"/>
    </source>
</evidence>
<dbReference type="Gene3D" id="3.90.580.10">
    <property type="entry name" value="Zinc finger, CHC2-type domain"/>
    <property type="match status" value="1"/>
</dbReference>
<dbReference type="FunFam" id="3.90.580.10:FF:000001">
    <property type="entry name" value="DNA primase"/>
    <property type="match status" value="1"/>
</dbReference>
<dbReference type="Gene3D" id="3.90.980.10">
    <property type="entry name" value="DNA primase, catalytic core, N-terminal domain"/>
    <property type="match status" value="1"/>
</dbReference>
<evidence type="ECO:0000256" key="2">
    <source>
        <dbReference type="ARBA" id="ARBA00022515"/>
    </source>
</evidence>
<dbReference type="SMART" id="SM00493">
    <property type="entry name" value="TOPRIM"/>
    <property type="match status" value="1"/>
</dbReference>
<dbReference type="FunFam" id="3.40.1360.10:FF:000002">
    <property type="entry name" value="DNA primase"/>
    <property type="match status" value="1"/>
</dbReference>
<evidence type="ECO:0000256" key="12">
    <source>
        <dbReference type="HAMAP-Rule" id="MF_00974"/>
    </source>
</evidence>
<dbReference type="Pfam" id="PF13155">
    <property type="entry name" value="Toprim_2"/>
    <property type="match status" value="1"/>
</dbReference>
<dbReference type="PANTHER" id="PTHR30313:SF2">
    <property type="entry name" value="DNA PRIMASE"/>
    <property type="match status" value="1"/>
</dbReference>
<dbReference type="InterPro" id="IPR036977">
    <property type="entry name" value="DNA_primase_Znf_CHC2"/>
</dbReference>
<dbReference type="SUPFAM" id="SSF56731">
    <property type="entry name" value="DNA primase core"/>
    <property type="match status" value="1"/>
</dbReference>
<keyword evidence="10 12" id="KW-0238">DNA-binding</keyword>
<keyword evidence="9" id="KW-0460">Magnesium</keyword>
<dbReference type="InterPro" id="IPR013264">
    <property type="entry name" value="DNAG_N"/>
</dbReference>
<dbReference type="NCBIfam" id="TIGR01391">
    <property type="entry name" value="dnaG"/>
    <property type="match status" value="1"/>
</dbReference>
<sequence length="595" mass="67592">MKNAAMDEFVERVRAESDILSVVASYVPLKRKGNRYWGCCPFHQEKTPSFSVVPSEGFFYCFGCHAGGNVFKFISLIENVSYFDAIKMQAEKLNIPLPQRERSEKEEARDRKIADLHKVLTMARDFFHSCLTRTPYGEPGMSYFAGRGIGQETIEAFQLGFAPNSYEKLRDAFMKRGVSEELLKESGLVTARQEGTGVYDRFRNRVMIPIADERGRVVGFGGRVMDDSTPKYLNSPETMIFNKRRLLFGLDRAKQEIRRMKYAILVEGYMDAISLYNAGIQNVAASLGTAFTIEQCRLLLRFAPEIYFCYDSDEAGQKATMRALGIVRETGAHVKVLVVPDGKDPDEFVRKHGKDAFLKLTETALPLTEYQTRYILSHHDVRTMDGKAAALQAMLPVLYEAANVVEQNEYIGRLTRTLGIDEGIIRQELANYRGRPDESLQPRRAPVRQAVRQVDNAVRRAGRIVIRQIWNDPDSILYLKSAVPLEKIPFTVHGEILRYFDDKITRGEAFSDTAAMSELSGDAADELSRALVENLDGQDLMQLFEDCVRVLRKTVLQLRFEELRLKADALERANDSSFLEVLRESESIRKEMDGL</sequence>
<comment type="similarity">
    <text evidence="12 13">Belongs to the DnaG primase family.</text>
</comment>
<dbReference type="RefSeq" id="WP_072934815.1">
    <property type="nucleotide sequence ID" value="NZ_FQUG01000003.1"/>
</dbReference>
<evidence type="ECO:0000256" key="14">
    <source>
        <dbReference type="PIRSR" id="PIRSR002811-1"/>
    </source>
</evidence>
<evidence type="ECO:0000256" key="5">
    <source>
        <dbReference type="ARBA" id="ARBA00022705"/>
    </source>
</evidence>
<evidence type="ECO:0000256" key="4">
    <source>
        <dbReference type="ARBA" id="ARBA00022695"/>
    </source>
</evidence>
<evidence type="ECO:0000256" key="3">
    <source>
        <dbReference type="ARBA" id="ARBA00022679"/>
    </source>
</evidence>
<evidence type="ECO:0000256" key="1">
    <source>
        <dbReference type="ARBA" id="ARBA00022478"/>
    </source>
</evidence>
<evidence type="ECO:0000259" key="15">
    <source>
        <dbReference type="PROSITE" id="PS50880"/>
    </source>
</evidence>